<name>A0A9D6Z5Q7_9BACT</name>
<feature type="transmembrane region" description="Helical" evidence="1">
    <location>
        <begin position="694"/>
        <end position="714"/>
    </location>
</feature>
<evidence type="ECO:0000313" key="4">
    <source>
        <dbReference type="Proteomes" id="UP000807825"/>
    </source>
</evidence>
<evidence type="ECO:0000259" key="2">
    <source>
        <dbReference type="PROSITE" id="PS50011"/>
    </source>
</evidence>
<keyword evidence="1" id="KW-0812">Transmembrane</keyword>
<dbReference type="Pfam" id="PF08308">
    <property type="entry name" value="PEGA"/>
    <property type="match status" value="1"/>
</dbReference>
<keyword evidence="1" id="KW-1133">Transmembrane helix</keyword>
<dbReference type="SMART" id="SM00220">
    <property type="entry name" value="S_TKc"/>
    <property type="match status" value="1"/>
</dbReference>
<dbReference type="Proteomes" id="UP000807825">
    <property type="component" value="Unassembled WGS sequence"/>
</dbReference>
<dbReference type="AlphaFoldDB" id="A0A9D6Z5Q7"/>
<dbReference type="EMBL" id="JACRDE010000582">
    <property type="protein sequence ID" value="MBI5252240.1"/>
    <property type="molecule type" value="Genomic_DNA"/>
</dbReference>
<feature type="domain" description="Protein kinase" evidence="2">
    <location>
        <begin position="1"/>
        <end position="276"/>
    </location>
</feature>
<dbReference type="GO" id="GO:0005524">
    <property type="term" value="F:ATP binding"/>
    <property type="evidence" value="ECO:0007669"/>
    <property type="project" value="InterPro"/>
</dbReference>
<evidence type="ECO:0000313" key="3">
    <source>
        <dbReference type="EMBL" id="MBI5252240.1"/>
    </source>
</evidence>
<proteinExistence type="predicted"/>
<feature type="transmembrane region" description="Helical" evidence="1">
    <location>
        <begin position="549"/>
        <end position="572"/>
    </location>
</feature>
<dbReference type="Gene3D" id="1.10.510.10">
    <property type="entry name" value="Transferase(Phosphotransferase) domain 1"/>
    <property type="match status" value="1"/>
</dbReference>
<keyword evidence="1" id="KW-0472">Membrane</keyword>
<dbReference type="Pfam" id="PF00069">
    <property type="entry name" value="Pkinase"/>
    <property type="match status" value="1"/>
</dbReference>
<organism evidence="3 4">
    <name type="scientific">Desulfomonile tiedjei</name>
    <dbReference type="NCBI Taxonomy" id="2358"/>
    <lineage>
        <taxon>Bacteria</taxon>
        <taxon>Pseudomonadati</taxon>
        <taxon>Thermodesulfobacteriota</taxon>
        <taxon>Desulfomonilia</taxon>
        <taxon>Desulfomonilales</taxon>
        <taxon>Desulfomonilaceae</taxon>
        <taxon>Desulfomonile</taxon>
    </lineage>
</organism>
<reference evidence="3" key="1">
    <citation type="submission" date="2020-07" db="EMBL/GenBank/DDBJ databases">
        <title>Huge and variable diversity of episymbiotic CPR bacteria and DPANN archaea in groundwater ecosystems.</title>
        <authorList>
            <person name="He C.Y."/>
            <person name="Keren R."/>
            <person name="Whittaker M."/>
            <person name="Farag I.F."/>
            <person name="Doudna J."/>
            <person name="Cate J.H.D."/>
            <person name="Banfield J.F."/>
        </authorList>
    </citation>
    <scope>NUCLEOTIDE SEQUENCE</scope>
    <source>
        <strain evidence="3">NC_groundwater_1664_Pr3_B-0.1um_52_9</strain>
    </source>
</reference>
<accession>A0A9D6Z5Q7</accession>
<dbReference type="InterPro" id="IPR000719">
    <property type="entry name" value="Prot_kinase_dom"/>
</dbReference>
<dbReference type="PROSITE" id="PS50011">
    <property type="entry name" value="PROTEIN_KINASE_DOM"/>
    <property type="match status" value="1"/>
</dbReference>
<dbReference type="InterPro" id="IPR011009">
    <property type="entry name" value="Kinase-like_dom_sf"/>
</dbReference>
<dbReference type="SUPFAM" id="SSF56112">
    <property type="entry name" value="Protein kinase-like (PK-like)"/>
    <property type="match status" value="1"/>
</dbReference>
<sequence>MTMNLPESLRNEFDLVQDLNGGKILECYHVWDKSAKNDRVIRLLPSQFGEDVLIGDRFSKFFMKYASIAQCCIPRAIGLKKLGATFYSVEEFAPGIPITKVEFTRLDTIQKVKIFREICEALHHAHTKGVFHLCISPSDILVSDDDKVSLVGFGTAVFSGTEYVQRVGDENKELVAPEVLERMAAGPASDVFSLAACIAKVFPFLGSLELMKKALDRDPLDRFQKILEFQQVLGEIFPTSHGKEGGQTPPPRPQYVDLATIPPGAKILNANTHKVYGFTAAERGVTVQWEPELRILVEKDGYLRHRAKLTATRPSNKIEKTFELKPVTASITSTPTRALVTDRNSGERLAMTSESSVTLVQYNPARDIWIDKDGYHSVRLDWAGRVQDFTQHLDLSASVVSLRIHTDPDGVKVEVDGRFEGLTNSTGLAINVPHGKIELTLSKVGFSTETLIQNVDDGSVAAIGPIKLTPLPLQLYTDPPGAQVSLGSSVLGTTGPDGLSVPWHQGPITIKNDGYQTIVREFPATLPGLQVNVTLVRSIQEPIHHRRSMLWRGAATLFHGIGTLTISIRMLLRWMYPSVYQPERKDVFCNTNWGIARDDIPKDEAKHKKLVLFKNRWVTKQERYLLRKQLSTYRLIRAVALALYLPGLITLSFWISAMPDYIGYAGGSVSFVAIIFTGTRLWRFERWAMVVSRILWTLLFVPVIIVLLVDGHVLPLVMLVALWLALVWGAFGTAAARQIFNEPASQARS</sequence>
<feature type="transmembrane region" description="Helical" evidence="1">
    <location>
        <begin position="635"/>
        <end position="655"/>
    </location>
</feature>
<comment type="caution">
    <text evidence="3">The sequence shown here is derived from an EMBL/GenBank/DDBJ whole genome shotgun (WGS) entry which is preliminary data.</text>
</comment>
<evidence type="ECO:0000256" key="1">
    <source>
        <dbReference type="SAM" id="Phobius"/>
    </source>
</evidence>
<protein>
    <submittedName>
        <fullName evidence="3">PEGA domain-containing protein</fullName>
    </submittedName>
</protein>
<gene>
    <name evidence="3" type="ORF">HY912_22325</name>
</gene>
<dbReference type="GO" id="GO:0004672">
    <property type="term" value="F:protein kinase activity"/>
    <property type="evidence" value="ECO:0007669"/>
    <property type="project" value="InterPro"/>
</dbReference>
<feature type="transmembrane region" description="Helical" evidence="1">
    <location>
        <begin position="661"/>
        <end position="682"/>
    </location>
</feature>
<dbReference type="InterPro" id="IPR013229">
    <property type="entry name" value="PEGA"/>
</dbReference>
<feature type="transmembrane region" description="Helical" evidence="1">
    <location>
        <begin position="720"/>
        <end position="740"/>
    </location>
</feature>